<protein>
    <recommendedName>
        <fullName evidence="6">Cytochrome b5 heme-binding domain-containing protein</fullName>
    </recommendedName>
</protein>
<accession>A0A8S1RH89</accession>
<evidence type="ECO:0000256" key="1">
    <source>
        <dbReference type="ARBA" id="ARBA00022617"/>
    </source>
</evidence>
<sequence>MNNKEQINLYIEERQDTLIWTQEEVQLEILDEVVTFILNDIKHKYQTDVLTLRDEENQYYEFDQIIQFKRPHTYITIPQRHDVKTLALNQLRPNRSVYHISNEKVIVEKYKGTRRVESVDYSLEVIKKMNQKYLDTLKAIFDDLVIQPKKRNSLTHETQQLFEQQKNEPESPKFGQSAKDNTSSTQIQKRTLNESVKKCELKQLTIEDVSKHNTSDSAWIVINSKVYDVTHYLNKHPGGREQLMKGVGTDGTPLFMSHHPWVNAHYLLEHSQVGFLINHK</sequence>
<dbReference type="InterPro" id="IPR001199">
    <property type="entry name" value="Cyt_B5-like_heme/steroid-bd"/>
</dbReference>
<comment type="similarity">
    <text evidence="4">Belongs to the cytochrome b5 family.</text>
</comment>
<keyword evidence="8" id="KW-1185">Reference proteome</keyword>
<proteinExistence type="inferred from homology"/>
<evidence type="ECO:0000313" key="7">
    <source>
        <dbReference type="EMBL" id="CAD8127646.1"/>
    </source>
</evidence>
<name>A0A8S1RH89_9CILI</name>
<gene>
    <name evidence="7" type="ORF">PSON_ATCC_30995.1.T1780079</name>
</gene>
<dbReference type="GO" id="GO:0046872">
    <property type="term" value="F:metal ion binding"/>
    <property type="evidence" value="ECO:0007669"/>
    <property type="project" value="UniProtKB-UniRule"/>
</dbReference>
<dbReference type="Pfam" id="PF00173">
    <property type="entry name" value="Cyt-b5"/>
    <property type="match status" value="1"/>
</dbReference>
<organism evidence="7 8">
    <name type="scientific">Paramecium sonneborni</name>
    <dbReference type="NCBI Taxonomy" id="65129"/>
    <lineage>
        <taxon>Eukaryota</taxon>
        <taxon>Sar</taxon>
        <taxon>Alveolata</taxon>
        <taxon>Ciliophora</taxon>
        <taxon>Intramacronucleata</taxon>
        <taxon>Oligohymenophorea</taxon>
        <taxon>Peniculida</taxon>
        <taxon>Parameciidae</taxon>
        <taxon>Paramecium</taxon>
    </lineage>
</organism>
<keyword evidence="3 4" id="KW-0408">Iron</keyword>
<evidence type="ECO:0000256" key="2">
    <source>
        <dbReference type="ARBA" id="ARBA00022723"/>
    </source>
</evidence>
<keyword evidence="1 4" id="KW-0349">Heme</keyword>
<dbReference type="GO" id="GO:0005737">
    <property type="term" value="C:cytoplasm"/>
    <property type="evidence" value="ECO:0007669"/>
    <property type="project" value="TreeGrafter"/>
</dbReference>
<dbReference type="PROSITE" id="PS00191">
    <property type="entry name" value="CYTOCHROME_B5_1"/>
    <property type="match status" value="1"/>
</dbReference>
<evidence type="ECO:0000256" key="5">
    <source>
        <dbReference type="SAM" id="MobiDB-lite"/>
    </source>
</evidence>
<keyword evidence="2 4" id="KW-0479">Metal-binding</keyword>
<dbReference type="PANTHER" id="PTHR46237:SF1">
    <property type="entry name" value="CYTOCHROME B5 REDUCTASE 4"/>
    <property type="match status" value="1"/>
</dbReference>
<evidence type="ECO:0000259" key="6">
    <source>
        <dbReference type="PROSITE" id="PS50255"/>
    </source>
</evidence>
<dbReference type="AlphaFoldDB" id="A0A8S1RH89"/>
<dbReference type="Proteomes" id="UP000692954">
    <property type="component" value="Unassembled WGS sequence"/>
</dbReference>
<dbReference type="GO" id="GO:0020037">
    <property type="term" value="F:heme binding"/>
    <property type="evidence" value="ECO:0007669"/>
    <property type="project" value="UniProtKB-UniRule"/>
</dbReference>
<dbReference type="GO" id="GO:0004128">
    <property type="term" value="F:cytochrome-b5 reductase activity, acting on NAD(P)H"/>
    <property type="evidence" value="ECO:0007669"/>
    <property type="project" value="TreeGrafter"/>
</dbReference>
<reference evidence="7" key="1">
    <citation type="submission" date="2021-01" db="EMBL/GenBank/DDBJ databases">
        <authorList>
            <consortium name="Genoscope - CEA"/>
            <person name="William W."/>
        </authorList>
    </citation>
    <scope>NUCLEOTIDE SEQUENCE</scope>
</reference>
<feature type="compositionally biased region" description="Polar residues" evidence="5">
    <location>
        <begin position="178"/>
        <end position="190"/>
    </location>
</feature>
<dbReference type="SMART" id="SM01117">
    <property type="entry name" value="Cyt-b5"/>
    <property type="match status" value="1"/>
</dbReference>
<dbReference type="OrthoDB" id="260519at2759"/>
<dbReference type="InterPro" id="IPR018506">
    <property type="entry name" value="Cyt_B5_heme-BS"/>
</dbReference>
<dbReference type="EMBL" id="CAJJDN010000178">
    <property type="protein sequence ID" value="CAD8127646.1"/>
    <property type="molecule type" value="Genomic_DNA"/>
</dbReference>
<dbReference type="InterPro" id="IPR051872">
    <property type="entry name" value="Cytochrome_b5/Flavoprotein_Rdt"/>
</dbReference>
<evidence type="ECO:0000313" key="8">
    <source>
        <dbReference type="Proteomes" id="UP000692954"/>
    </source>
</evidence>
<feature type="region of interest" description="Disordered" evidence="5">
    <location>
        <begin position="159"/>
        <end position="191"/>
    </location>
</feature>
<comment type="caution">
    <text evidence="7">The sequence shown here is derived from an EMBL/GenBank/DDBJ whole genome shotgun (WGS) entry which is preliminary data.</text>
</comment>
<feature type="domain" description="Cytochrome b5 heme-binding" evidence="6">
    <location>
        <begin position="201"/>
        <end position="277"/>
    </location>
</feature>
<dbReference type="PANTHER" id="PTHR46237">
    <property type="entry name" value="CYTOCHROME B5 REDUCTASE 4 FAMILY MEMBER"/>
    <property type="match status" value="1"/>
</dbReference>
<evidence type="ECO:0000256" key="3">
    <source>
        <dbReference type="ARBA" id="ARBA00023004"/>
    </source>
</evidence>
<dbReference type="PROSITE" id="PS50255">
    <property type="entry name" value="CYTOCHROME_B5_2"/>
    <property type="match status" value="1"/>
</dbReference>
<evidence type="ECO:0000256" key="4">
    <source>
        <dbReference type="RuleBase" id="RU362121"/>
    </source>
</evidence>